<protein>
    <submittedName>
        <fullName evidence="1">Uncharacterized protein</fullName>
    </submittedName>
</protein>
<reference evidence="1 2" key="1">
    <citation type="submission" date="2024-10" db="EMBL/GenBank/DDBJ databases">
        <title>The Natural Products Discovery Center: Release of the First 8490 Sequenced Strains for Exploring Actinobacteria Biosynthetic Diversity.</title>
        <authorList>
            <person name="Kalkreuter E."/>
            <person name="Kautsar S.A."/>
            <person name="Yang D."/>
            <person name="Bader C.D."/>
            <person name="Teijaro C.N."/>
            <person name="Fluegel L."/>
            <person name="Davis C.M."/>
            <person name="Simpson J.R."/>
            <person name="Lauterbach L."/>
            <person name="Steele A.D."/>
            <person name="Gui C."/>
            <person name="Meng S."/>
            <person name="Li G."/>
            <person name="Viehrig K."/>
            <person name="Ye F."/>
            <person name="Su P."/>
            <person name="Kiefer A.F."/>
            <person name="Nichols A."/>
            <person name="Cepeda A.J."/>
            <person name="Yan W."/>
            <person name="Fan B."/>
            <person name="Jiang Y."/>
            <person name="Adhikari A."/>
            <person name="Zheng C.-J."/>
            <person name="Schuster L."/>
            <person name="Cowan T.M."/>
            <person name="Smanski M.J."/>
            <person name="Chevrette M.G."/>
            <person name="De Carvalho L.P.S."/>
            <person name="Shen B."/>
        </authorList>
    </citation>
    <scope>NUCLEOTIDE SEQUENCE [LARGE SCALE GENOMIC DNA]</scope>
    <source>
        <strain evidence="1 2">NPDC006488</strain>
    </source>
</reference>
<dbReference type="EMBL" id="JBIAHM010000012">
    <property type="protein sequence ID" value="MFE9603051.1"/>
    <property type="molecule type" value="Genomic_DNA"/>
</dbReference>
<sequence length="45" mass="5005">MNSSADDDIRAVVDALQRRTAARGERVRALDSVLHLPPDWTTRTA</sequence>
<evidence type="ECO:0000313" key="1">
    <source>
        <dbReference type="EMBL" id="MFE9603051.1"/>
    </source>
</evidence>
<comment type="caution">
    <text evidence="1">The sequence shown here is derived from an EMBL/GenBank/DDBJ whole genome shotgun (WGS) entry which is preliminary data.</text>
</comment>
<dbReference type="RefSeq" id="WP_388111389.1">
    <property type="nucleotide sequence ID" value="NZ_JBIAHM010000012.1"/>
</dbReference>
<gene>
    <name evidence="1" type="ORF">ACFYNQ_31380</name>
</gene>
<dbReference type="Proteomes" id="UP001601303">
    <property type="component" value="Unassembled WGS sequence"/>
</dbReference>
<proteinExistence type="predicted"/>
<organism evidence="1 2">
    <name type="scientific">Streptomyces hokutonensis</name>
    <dbReference type="NCBI Taxonomy" id="1306990"/>
    <lineage>
        <taxon>Bacteria</taxon>
        <taxon>Bacillati</taxon>
        <taxon>Actinomycetota</taxon>
        <taxon>Actinomycetes</taxon>
        <taxon>Kitasatosporales</taxon>
        <taxon>Streptomycetaceae</taxon>
        <taxon>Streptomyces</taxon>
    </lineage>
</organism>
<name>A0ABW6MA92_9ACTN</name>
<evidence type="ECO:0000313" key="2">
    <source>
        <dbReference type="Proteomes" id="UP001601303"/>
    </source>
</evidence>
<keyword evidence="2" id="KW-1185">Reference proteome</keyword>
<accession>A0ABW6MA92</accession>